<organism evidence="6 7">
    <name type="scientific">Corynebacterium timonense</name>
    <dbReference type="NCBI Taxonomy" id="441500"/>
    <lineage>
        <taxon>Bacteria</taxon>
        <taxon>Bacillati</taxon>
        <taxon>Actinomycetota</taxon>
        <taxon>Actinomycetes</taxon>
        <taxon>Mycobacteriales</taxon>
        <taxon>Corynebacteriaceae</taxon>
        <taxon>Corynebacterium</taxon>
    </lineage>
</organism>
<dbReference type="Pfam" id="PF00440">
    <property type="entry name" value="TetR_N"/>
    <property type="match status" value="1"/>
</dbReference>
<evidence type="ECO:0000256" key="4">
    <source>
        <dbReference type="PROSITE-ProRule" id="PRU00335"/>
    </source>
</evidence>
<gene>
    <name evidence="6" type="ORF">SAMN04488539_2103</name>
</gene>
<evidence type="ECO:0000259" key="5">
    <source>
        <dbReference type="PROSITE" id="PS50977"/>
    </source>
</evidence>
<dbReference type="InterPro" id="IPR009057">
    <property type="entry name" value="Homeodomain-like_sf"/>
</dbReference>
<dbReference type="InterPro" id="IPR050109">
    <property type="entry name" value="HTH-type_TetR-like_transc_reg"/>
</dbReference>
<dbReference type="AlphaFoldDB" id="A0A1H1TY27"/>
<dbReference type="PANTHER" id="PTHR30055">
    <property type="entry name" value="HTH-TYPE TRANSCRIPTIONAL REGULATOR RUTR"/>
    <property type="match status" value="1"/>
</dbReference>
<dbReference type="Gene3D" id="1.10.10.60">
    <property type="entry name" value="Homeodomain-like"/>
    <property type="match status" value="1"/>
</dbReference>
<protein>
    <submittedName>
        <fullName evidence="6">DNA-binding transcriptional regulator, AcrR family</fullName>
    </submittedName>
</protein>
<dbReference type="STRING" id="1203190.GCA_000312345_00828"/>
<keyword evidence="2 4" id="KW-0238">DNA-binding</keyword>
<feature type="domain" description="HTH tetR-type" evidence="5">
    <location>
        <begin position="17"/>
        <end position="77"/>
    </location>
</feature>
<dbReference type="InterPro" id="IPR036271">
    <property type="entry name" value="Tet_transcr_reg_TetR-rel_C_sf"/>
</dbReference>
<dbReference type="SUPFAM" id="SSF46689">
    <property type="entry name" value="Homeodomain-like"/>
    <property type="match status" value="1"/>
</dbReference>
<dbReference type="InterPro" id="IPR001647">
    <property type="entry name" value="HTH_TetR"/>
</dbReference>
<evidence type="ECO:0000256" key="2">
    <source>
        <dbReference type="ARBA" id="ARBA00023125"/>
    </source>
</evidence>
<dbReference type="RefSeq" id="WP_019193676.1">
    <property type="nucleotide sequence ID" value="NZ_LT629765.1"/>
</dbReference>
<dbReference type="Gene3D" id="1.10.357.10">
    <property type="entry name" value="Tetracycline Repressor, domain 2"/>
    <property type="match status" value="1"/>
</dbReference>
<dbReference type="GO" id="GO:0000976">
    <property type="term" value="F:transcription cis-regulatory region binding"/>
    <property type="evidence" value="ECO:0007669"/>
    <property type="project" value="TreeGrafter"/>
</dbReference>
<dbReference type="Proteomes" id="UP000182237">
    <property type="component" value="Chromosome I"/>
</dbReference>
<keyword evidence="3" id="KW-0804">Transcription</keyword>
<dbReference type="GO" id="GO:0003700">
    <property type="term" value="F:DNA-binding transcription factor activity"/>
    <property type="evidence" value="ECO:0007669"/>
    <property type="project" value="TreeGrafter"/>
</dbReference>
<proteinExistence type="predicted"/>
<dbReference type="SUPFAM" id="SSF48498">
    <property type="entry name" value="Tetracyclin repressor-like, C-terminal domain"/>
    <property type="match status" value="1"/>
</dbReference>
<sequence>MGSETLSTAGQRPRRRQATEEKIYRSVLRLAREKGFNAVTIDAVVADSGVAKTTIYRRYDDRKEMLADALSNVVIRIPRRYPETYEEFETFLTRLQEHLEEEVGIRLIGSLLAGREEHVDEWSERIKKEILGGLTVYVRRGVERGMFAPGADARTIVTMVVGSILVRAAFDFGDPKKHARYIAKLVWPMLRGEDS</sequence>
<dbReference type="EMBL" id="LT629765">
    <property type="protein sequence ID" value="SDS65132.1"/>
    <property type="molecule type" value="Genomic_DNA"/>
</dbReference>
<keyword evidence="1" id="KW-0805">Transcription regulation</keyword>
<dbReference type="PANTHER" id="PTHR30055:SF238">
    <property type="entry name" value="MYCOFACTOCIN BIOSYNTHESIS TRANSCRIPTIONAL REGULATOR MFTR-RELATED"/>
    <property type="match status" value="1"/>
</dbReference>
<evidence type="ECO:0000313" key="6">
    <source>
        <dbReference type="EMBL" id="SDS65132.1"/>
    </source>
</evidence>
<feature type="DNA-binding region" description="H-T-H motif" evidence="4">
    <location>
        <begin position="40"/>
        <end position="59"/>
    </location>
</feature>
<dbReference type="PROSITE" id="PS50977">
    <property type="entry name" value="HTH_TETR_2"/>
    <property type="match status" value="1"/>
</dbReference>
<name>A0A1H1TY27_9CORY</name>
<evidence type="ECO:0000256" key="3">
    <source>
        <dbReference type="ARBA" id="ARBA00023163"/>
    </source>
</evidence>
<evidence type="ECO:0000256" key="1">
    <source>
        <dbReference type="ARBA" id="ARBA00023015"/>
    </source>
</evidence>
<evidence type="ECO:0000313" key="7">
    <source>
        <dbReference type="Proteomes" id="UP000182237"/>
    </source>
</evidence>
<dbReference type="eggNOG" id="COG1309">
    <property type="taxonomic scope" value="Bacteria"/>
</dbReference>
<reference evidence="6 7" key="1">
    <citation type="submission" date="2016-10" db="EMBL/GenBank/DDBJ databases">
        <authorList>
            <person name="de Groot N.N."/>
        </authorList>
    </citation>
    <scope>NUCLEOTIDE SEQUENCE [LARGE SCALE GENOMIC DNA]</scope>
    <source>
        <strain evidence="6 7">DSM 45434</strain>
    </source>
</reference>
<accession>A0A1H1TY27</accession>
<keyword evidence="7" id="KW-1185">Reference proteome</keyword>